<dbReference type="InterPro" id="IPR003959">
    <property type="entry name" value="ATPase_AAA_core"/>
</dbReference>
<reference evidence="8 9" key="1">
    <citation type="submission" date="2017-09" db="EMBL/GenBank/DDBJ databases">
        <authorList>
            <consortium name="International Durum Wheat Genome Sequencing Consortium (IDWGSC)"/>
            <person name="Milanesi L."/>
        </authorList>
    </citation>
    <scope>NUCLEOTIDE SEQUENCE [LARGE SCALE GENOMIC DNA]</scope>
    <source>
        <strain evidence="9">cv. Svevo</strain>
    </source>
</reference>
<keyword evidence="1" id="KW-0150">Chloroplast</keyword>
<keyword evidence="5" id="KW-0067">ATP-binding</keyword>
<dbReference type="PANTHER" id="PTHR11638">
    <property type="entry name" value="ATP-DEPENDENT CLP PROTEASE"/>
    <property type="match status" value="1"/>
</dbReference>
<dbReference type="InterPro" id="IPR001943">
    <property type="entry name" value="UVR_dom"/>
</dbReference>
<dbReference type="Pfam" id="PF07724">
    <property type="entry name" value="AAA_2"/>
    <property type="match status" value="1"/>
</dbReference>
<dbReference type="PRINTS" id="PR00300">
    <property type="entry name" value="CLPPROTEASEA"/>
</dbReference>
<keyword evidence="2" id="KW-0934">Plastid</keyword>
<gene>
    <name evidence="8" type="ORF">TRITD_5Bv1G064440</name>
</gene>
<dbReference type="Pfam" id="PF10431">
    <property type="entry name" value="ClpB_D2-small"/>
    <property type="match status" value="1"/>
</dbReference>
<name>A0A9R0X3C6_TRITD</name>
<protein>
    <recommendedName>
        <fullName evidence="7">UVR domain-containing protein</fullName>
    </recommendedName>
</protein>
<keyword evidence="9" id="KW-1185">Reference proteome</keyword>
<dbReference type="InterPro" id="IPR018368">
    <property type="entry name" value="ClpA/B_CS1"/>
</dbReference>
<dbReference type="AlphaFoldDB" id="A0A9R0X3C6"/>
<dbReference type="GO" id="GO:0034605">
    <property type="term" value="P:cellular response to heat"/>
    <property type="evidence" value="ECO:0007669"/>
    <property type="project" value="TreeGrafter"/>
</dbReference>
<evidence type="ECO:0000259" key="7">
    <source>
        <dbReference type="PROSITE" id="PS50151"/>
    </source>
</evidence>
<dbReference type="PANTHER" id="PTHR11638:SF155">
    <property type="entry name" value="CHAPERONE PROTEIN CLPC1, CHLOROPLASTIC-LIKE"/>
    <property type="match status" value="1"/>
</dbReference>
<dbReference type="InterPro" id="IPR028299">
    <property type="entry name" value="ClpA/B_CS2"/>
</dbReference>
<keyword evidence="3" id="KW-0677">Repeat</keyword>
<dbReference type="Pfam" id="PF17871">
    <property type="entry name" value="AAA_lid_9"/>
    <property type="match status" value="1"/>
</dbReference>
<evidence type="ECO:0000256" key="1">
    <source>
        <dbReference type="ARBA" id="ARBA00022528"/>
    </source>
</evidence>
<accession>A0A9R0X3C6</accession>
<dbReference type="GO" id="GO:0005524">
    <property type="term" value="F:ATP binding"/>
    <property type="evidence" value="ECO:0007669"/>
    <property type="project" value="UniProtKB-KW"/>
</dbReference>
<evidence type="ECO:0000256" key="3">
    <source>
        <dbReference type="ARBA" id="ARBA00022737"/>
    </source>
</evidence>
<dbReference type="PROSITE" id="PS00870">
    <property type="entry name" value="CLPAB_1"/>
    <property type="match status" value="1"/>
</dbReference>
<dbReference type="FunFam" id="1.10.8.60:FF:000011">
    <property type="entry name" value="ATP-dependent Clp protease ATP-binding subunit"/>
    <property type="match status" value="1"/>
</dbReference>
<dbReference type="Gene3D" id="3.40.50.300">
    <property type="entry name" value="P-loop containing nucleotide triphosphate hydrolases"/>
    <property type="match status" value="3"/>
</dbReference>
<dbReference type="CDD" id="cd19499">
    <property type="entry name" value="RecA-like_ClpB_Hsp104-like"/>
    <property type="match status" value="1"/>
</dbReference>
<evidence type="ECO:0000313" key="9">
    <source>
        <dbReference type="Proteomes" id="UP000324705"/>
    </source>
</evidence>
<dbReference type="GO" id="GO:0005737">
    <property type="term" value="C:cytoplasm"/>
    <property type="evidence" value="ECO:0007669"/>
    <property type="project" value="TreeGrafter"/>
</dbReference>
<evidence type="ECO:0000256" key="6">
    <source>
        <dbReference type="ARBA" id="ARBA00023186"/>
    </source>
</evidence>
<dbReference type="PROSITE" id="PS00871">
    <property type="entry name" value="CLPAB_2"/>
    <property type="match status" value="1"/>
</dbReference>
<evidence type="ECO:0000313" key="8">
    <source>
        <dbReference type="EMBL" id="VAI29241.1"/>
    </source>
</evidence>
<dbReference type="FunFam" id="1.10.8.60:FF:000017">
    <property type="entry name" value="ATP-dependent chaperone ClpB"/>
    <property type="match status" value="1"/>
</dbReference>
<proteinExistence type="predicted"/>
<dbReference type="Gene3D" id="4.10.860.10">
    <property type="entry name" value="UVR domain"/>
    <property type="match status" value="1"/>
</dbReference>
<dbReference type="InterPro" id="IPR001270">
    <property type="entry name" value="ClpA/B"/>
</dbReference>
<evidence type="ECO:0000256" key="4">
    <source>
        <dbReference type="ARBA" id="ARBA00022741"/>
    </source>
</evidence>
<dbReference type="SUPFAM" id="SSF52540">
    <property type="entry name" value="P-loop containing nucleoside triphosphate hydrolases"/>
    <property type="match status" value="2"/>
</dbReference>
<dbReference type="InterPro" id="IPR050130">
    <property type="entry name" value="ClpA_ClpB"/>
</dbReference>
<dbReference type="SMART" id="SM01086">
    <property type="entry name" value="ClpB_D2-small"/>
    <property type="match status" value="1"/>
</dbReference>
<evidence type="ECO:0000256" key="5">
    <source>
        <dbReference type="ARBA" id="ARBA00022840"/>
    </source>
</evidence>
<dbReference type="Proteomes" id="UP000324705">
    <property type="component" value="Chromosome 5B"/>
</dbReference>
<keyword evidence="6" id="KW-0143">Chaperone</keyword>
<organism evidence="8 9">
    <name type="scientific">Triticum turgidum subsp. durum</name>
    <name type="common">Durum wheat</name>
    <name type="synonym">Triticum durum</name>
    <dbReference type="NCBI Taxonomy" id="4567"/>
    <lineage>
        <taxon>Eukaryota</taxon>
        <taxon>Viridiplantae</taxon>
        <taxon>Streptophyta</taxon>
        <taxon>Embryophyta</taxon>
        <taxon>Tracheophyta</taxon>
        <taxon>Spermatophyta</taxon>
        <taxon>Magnoliopsida</taxon>
        <taxon>Liliopsida</taxon>
        <taxon>Poales</taxon>
        <taxon>Poaceae</taxon>
        <taxon>BOP clade</taxon>
        <taxon>Pooideae</taxon>
        <taxon>Triticodae</taxon>
        <taxon>Triticeae</taxon>
        <taxon>Triticinae</taxon>
        <taxon>Triticum</taxon>
    </lineage>
</organism>
<feature type="domain" description="UVR" evidence="7">
    <location>
        <begin position="153"/>
        <end position="188"/>
    </location>
</feature>
<evidence type="ECO:0000256" key="2">
    <source>
        <dbReference type="ARBA" id="ARBA00022640"/>
    </source>
</evidence>
<dbReference type="InterPro" id="IPR027417">
    <property type="entry name" value="P-loop_NTPase"/>
</dbReference>
<keyword evidence="4" id="KW-0547">Nucleotide-binding</keyword>
<dbReference type="EMBL" id="LT934120">
    <property type="protein sequence ID" value="VAI29241.1"/>
    <property type="molecule type" value="Genomic_DNA"/>
</dbReference>
<dbReference type="InterPro" id="IPR019489">
    <property type="entry name" value="Clp_ATPase_C"/>
</dbReference>
<dbReference type="Gene3D" id="1.10.8.60">
    <property type="match status" value="2"/>
</dbReference>
<sequence>MEEIKQSDEIILFIDEVHTLIGAGAAEGAIDAANILKPALARGELQCIGATTLDEYRKHVEKDPALERRFQPVKVPEPSVDETIEILRGLRERYEIHHKLRYTDDSLIAAAKLSYQYISDRFLPDKAIDLIDEAGSRVRLRHAQVPEEARELDKELKQITKDKNEAVRGQDFEKAGELRDREMELKAQITALIDKSKEMNKAETESGETGPMVHESDIQHIVSSWTGIPVEKVSTDESDKLLKMEETLHKRVIGQDEAVKAISRSVRRARVGLKSPNRPIASFIFAGPTGVGKSELAKTLASYYFGSEEAMIRLDMSEFMERHTVSKLIGSPPGYVGYTEGGQLTEAVRRRPYSVIEKGGRKIGFDLDSDEKDSSYGRIKSLVIEEMKQYFRPEFLNRLDEMIVFRQLTKLEVKEIADIMLQEVFARLKTKDINLQVTEKFKERVVDEGYNPSYGARPLRRAIMRLLEDSLAEKILGGEVKEGDSVIVDVDPEGKVIVLNGESGLPELPAPAVAV</sequence>
<dbReference type="Gramene" id="TRITD5Bv1G064440.24">
    <property type="protein sequence ID" value="TRITD5Bv1G064440.24"/>
    <property type="gene ID" value="TRITD5Bv1G064440"/>
</dbReference>
<dbReference type="GO" id="GO:0016887">
    <property type="term" value="F:ATP hydrolysis activity"/>
    <property type="evidence" value="ECO:0007669"/>
    <property type="project" value="InterPro"/>
</dbReference>
<dbReference type="PROSITE" id="PS50151">
    <property type="entry name" value="UVR"/>
    <property type="match status" value="1"/>
</dbReference>
<dbReference type="InterPro" id="IPR041546">
    <property type="entry name" value="ClpA/ClpB_AAA_lid"/>
</dbReference>